<gene>
    <name evidence="1" type="ORF">UFOVP844_58</name>
</gene>
<protein>
    <recommendedName>
        <fullName evidence="2">Large polyvalent protein associated domain-containing protein</fullName>
    </recommendedName>
</protein>
<dbReference type="EMBL" id="LR796795">
    <property type="protein sequence ID" value="CAB4166821.1"/>
    <property type="molecule type" value="Genomic_DNA"/>
</dbReference>
<name>A0A6J5PBI7_9CAUD</name>
<accession>A0A6J5PBI7</accession>
<reference evidence="1" key="1">
    <citation type="submission" date="2020-04" db="EMBL/GenBank/DDBJ databases">
        <authorList>
            <person name="Chiriac C."/>
            <person name="Salcher M."/>
            <person name="Ghai R."/>
            <person name="Kavagutti S V."/>
        </authorList>
    </citation>
    <scope>NUCLEOTIDE SEQUENCE</scope>
</reference>
<evidence type="ECO:0000313" key="1">
    <source>
        <dbReference type="EMBL" id="CAB4166821.1"/>
    </source>
</evidence>
<evidence type="ECO:0008006" key="2">
    <source>
        <dbReference type="Google" id="ProtNLM"/>
    </source>
</evidence>
<proteinExistence type="predicted"/>
<sequence>MAIVFQGQQDPWGLAAIGSTLGEGFQKAGLMQGQEKMKLAAEQRLMDRKKSFGPLLDNALAVVQDPQATPEMKVGALTKYVQETGDNKSVSSILGQILKNSNNEAQAEADYNLLKPVYENFGISLPETRPKGVSPQAVRGLGNIATPRYESESDKLAAQANAEYQKQIFTDYEAAEASDVRLNQQLGLANSGQLPTPAMVKTMDYLGFPLGILSNPAAELYEKVTQSNVLDVSKAFPGAIKNFEIESYMKTIPQLINSDDGKKIIIENKLIENDQKRQNALISQKIIEENNGRMPKDYRYQMMDRTRESRLKNAEKYKENIERAINITEYPTQKVEKGTPVTVSIAKNYLHRAEFDLRNEKNKLSPEQFAKKRVELGMKLAREDGYDVKPF</sequence>
<organism evidence="1">
    <name type="scientific">uncultured Caudovirales phage</name>
    <dbReference type="NCBI Taxonomy" id="2100421"/>
    <lineage>
        <taxon>Viruses</taxon>
        <taxon>Duplodnaviria</taxon>
        <taxon>Heunggongvirae</taxon>
        <taxon>Uroviricota</taxon>
        <taxon>Caudoviricetes</taxon>
        <taxon>Peduoviridae</taxon>
        <taxon>Maltschvirus</taxon>
        <taxon>Maltschvirus maltsch</taxon>
    </lineage>
</organism>